<dbReference type="STRING" id="1334022.SAMN04487907_10788"/>
<reference evidence="5" key="1">
    <citation type="submission" date="2016-10" db="EMBL/GenBank/DDBJ databases">
        <authorList>
            <person name="Varghese N."/>
            <person name="Submissions S."/>
        </authorList>
    </citation>
    <scope>NUCLEOTIDE SEQUENCE [LARGE SCALE GENOMIC DNA]</scope>
    <source>
        <strain evidence="5">DSM 24499</strain>
    </source>
</reference>
<evidence type="ECO:0000256" key="1">
    <source>
        <dbReference type="ARBA" id="ARBA00001933"/>
    </source>
</evidence>
<dbReference type="OrthoDB" id="9802241at2"/>
<dbReference type="Gene3D" id="2.40.37.10">
    <property type="entry name" value="Lyase, Ornithine Decarboxylase, Chain A, domain 1"/>
    <property type="match status" value="1"/>
</dbReference>
<dbReference type="Proteomes" id="UP000199438">
    <property type="component" value="Unassembled WGS sequence"/>
</dbReference>
<keyword evidence="5" id="KW-1185">Reference proteome</keyword>
<comment type="cofactor">
    <cofactor evidence="1">
        <name>pyridoxal 5'-phosphate</name>
        <dbReference type="ChEBI" id="CHEBI:597326"/>
    </cofactor>
</comment>
<dbReference type="AlphaFoldDB" id="A0A1I1L7H0"/>
<dbReference type="InterPro" id="IPR029066">
    <property type="entry name" value="PLP-binding_barrel"/>
</dbReference>
<feature type="domain" description="Orn/DAP/Arg decarboxylase 2 N-terminal" evidence="3">
    <location>
        <begin position="52"/>
        <end position="267"/>
    </location>
</feature>
<dbReference type="RefSeq" id="WP_092543813.1">
    <property type="nucleotide sequence ID" value="NZ_FOKV01000007.1"/>
</dbReference>
<accession>A0A1I1L7H0</accession>
<dbReference type="GO" id="GO:0008836">
    <property type="term" value="F:diaminopimelate decarboxylase activity"/>
    <property type="evidence" value="ECO:0007669"/>
    <property type="project" value="TreeGrafter"/>
</dbReference>
<protein>
    <submittedName>
        <fullName evidence="4">Diaminopimelate decarboxylase</fullName>
    </submittedName>
</protein>
<dbReference type="Pfam" id="PF02784">
    <property type="entry name" value="Orn_Arg_deC_N"/>
    <property type="match status" value="1"/>
</dbReference>
<evidence type="ECO:0000313" key="5">
    <source>
        <dbReference type="Proteomes" id="UP000199438"/>
    </source>
</evidence>
<sequence length="487" mass="55426">MSNSKYTNGNQENGLTPITSQWMHDIMDHPGVVNELFAKYGSPLNILNPASFTQNCTKFKEVFELNNVKSGIFYARKANKAKAFVKQAFKDNIGVDTASERELLQSLQLGGDGDHLVLTSAIKTKKQIEIAIQNNVPIVLDNDDECILVNDLAEKNNKKAIVAFRISGFHVDGNKLYSRFGFDIDEIEEYLINKVGEDKAYSNLSAVGLHFHLDGYSTHQRSEALLQCIKLIQNLKEHDFSLRFIDMGGGILINYLEHKNEWLHFDERLKQSLKDEISPVTFNKNGLGYRFEDGKIKGERKTYPYFNEIHSDKFLNEVLQYQDQNSDSVASLLQKKNVEIRIEPGRSLVNQSGMTMAKVVHRKKDAKGQWLIGLEMNMSQMMSSSADFMLDPYVMYADLDENKTENDAVDVYFTGAYCLEKDVLLKRKVSLPKLPEIGDVVVFVNTAGYMMHFFETQAHLFELAPNLVYTEKSNSFELSNFHLDADN</sequence>
<dbReference type="InterPro" id="IPR009006">
    <property type="entry name" value="Ala_racemase/Decarboxylase_C"/>
</dbReference>
<dbReference type="PANTHER" id="PTHR43727">
    <property type="entry name" value="DIAMINOPIMELATE DECARBOXYLASE"/>
    <property type="match status" value="1"/>
</dbReference>
<dbReference type="GO" id="GO:0009089">
    <property type="term" value="P:lysine biosynthetic process via diaminopimelate"/>
    <property type="evidence" value="ECO:0007669"/>
    <property type="project" value="TreeGrafter"/>
</dbReference>
<proteinExistence type="predicted"/>
<evidence type="ECO:0000313" key="4">
    <source>
        <dbReference type="EMBL" id="SFC68966.1"/>
    </source>
</evidence>
<dbReference type="Gene3D" id="3.20.20.10">
    <property type="entry name" value="Alanine racemase"/>
    <property type="match status" value="1"/>
</dbReference>
<keyword evidence="2" id="KW-0663">Pyridoxal phosphate</keyword>
<dbReference type="SUPFAM" id="SSF50621">
    <property type="entry name" value="Alanine racemase C-terminal domain-like"/>
    <property type="match status" value="1"/>
</dbReference>
<evidence type="ECO:0000256" key="2">
    <source>
        <dbReference type="ARBA" id="ARBA00022898"/>
    </source>
</evidence>
<dbReference type="InterPro" id="IPR022644">
    <property type="entry name" value="De-COase2_N"/>
</dbReference>
<name>A0A1I1L7H0_9FLAO</name>
<dbReference type="SUPFAM" id="SSF51419">
    <property type="entry name" value="PLP-binding barrel"/>
    <property type="match status" value="1"/>
</dbReference>
<dbReference type="PANTHER" id="PTHR43727:SF2">
    <property type="entry name" value="GROUP IV DECARBOXYLASE"/>
    <property type="match status" value="1"/>
</dbReference>
<organism evidence="4 5">
    <name type="scientific">Zunongwangia mangrovi</name>
    <dbReference type="NCBI Taxonomy" id="1334022"/>
    <lineage>
        <taxon>Bacteria</taxon>
        <taxon>Pseudomonadati</taxon>
        <taxon>Bacteroidota</taxon>
        <taxon>Flavobacteriia</taxon>
        <taxon>Flavobacteriales</taxon>
        <taxon>Flavobacteriaceae</taxon>
        <taxon>Zunongwangia</taxon>
    </lineage>
</organism>
<gene>
    <name evidence="4" type="ORF">SAMN04487907_10788</name>
</gene>
<dbReference type="EMBL" id="FOKV01000007">
    <property type="protein sequence ID" value="SFC68966.1"/>
    <property type="molecule type" value="Genomic_DNA"/>
</dbReference>
<evidence type="ECO:0000259" key="3">
    <source>
        <dbReference type="Pfam" id="PF02784"/>
    </source>
</evidence>